<dbReference type="EMBL" id="BAAAMU010000103">
    <property type="protein sequence ID" value="GAA1675588.1"/>
    <property type="molecule type" value="Genomic_DNA"/>
</dbReference>
<evidence type="ECO:0000313" key="2">
    <source>
        <dbReference type="Proteomes" id="UP001500064"/>
    </source>
</evidence>
<name>A0ABP4SUW4_9ACTN</name>
<gene>
    <name evidence="1" type="ORF">GCM10009733_085810</name>
</gene>
<dbReference type="Proteomes" id="UP001500064">
    <property type="component" value="Unassembled WGS sequence"/>
</dbReference>
<protein>
    <recommendedName>
        <fullName evidence="3">Cytochrome P450</fullName>
    </recommendedName>
</protein>
<proteinExistence type="predicted"/>
<comment type="caution">
    <text evidence="1">The sequence shown here is derived from an EMBL/GenBank/DDBJ whole genome shotgun (WGS) entry which is preliminary data.</text>
</comment>
<reference evidence="2" key="1">
    <citation type="journal article" date="2019" name="Int. J. Syst. Evol. Microbiol.">
        <title>The Global Catalogue of Microorganisms (GCM) 10K type strain sequencing project: providing services to taxonomists for standard genome sequencing and annotation.</title>
        <authorList>
            <consortium name="The Broad Institute Genomics Platform"/>
            <consortium name="The Broad Institute Genome Sequencing Center for Infectious Disease"/>
            <person name="Wu L."/>
            <person name="Ma J."/>
        </authorList>
    </citation>
    <scope>NUCLEOTIDE SEQUENCE [LARGE SCALE GENOMIC DNA]</scope>
    <source>
        <strain evidence="2">JCM 13929</strain>
    </source>
</reference>
<keyword evidence="2" id="KW-1185">Reference proteome</keyword>
<evidence type="ECO:0008006" key="3">
    <source>
        <dbReference type="Google" id="ProtNLM"/>
    </source>
</evidence>
<accession>A0ABP4SUW4</accession>
<evidence type="ECO:0000313" key="1">
    <source>
        <dbReference type="EMBL" id="GAA1675588.1"/>
    </source>
</evidence>
<sequence length="99" mass="10882">MSHLRRCSRSALEVSAQAVEEVRQFAPPLSDPPLGTVAVHDSALASSLLGPDDGQVHHEVRRAARRRLPWDAFLNTLNSSTSLVDAGLWEWITTRAIGR</sequence>
<organism evidence="1 2">
    <name type="scientific">Nonomuraea maheshkhaliensis</name>
    <dbReference type="NCBI Taxonomy" id="419590"/>
    <lineage>
        <taxon>Bacteria</taxon>
        <taxon>Bacillati</taxon>
        <taxon>Actinomycetota</taxon>
        <taxon>Actinomycetes</taxon>
        <taxon>Streptosporangiales</taxon>
        <taxon>Streptosporangiaceae</taxon>
        <taxon>Nonomuraea</taxon>
    </lineage>
</organism>